<dbReference type="InterPro" id="IPR039498">
    <property type="entry name" value="NTP_transf_5"/>
</dbReference>
<protein>
    <recommendedName>
        <fullName evidence="3">Renal dipeptidase</fullName>
    </recommendedName>
</protein>
<evidence type="ECO:0008006" key="3">
    <source>
        <dbReference type="Google" id="ProtNLM"/>
    </source>
</evidence>
<evidence type="ECO:0000313" key="2">
    <source>
        <dbReference type="Proteomes" id="UP000252107"/>
    </source>
</evidence>
<proteinExistence type="predicted"/>
<comment type="caution">
    <text evidence="1">The sequence shown here is derived from an EMBL/GenBank/DDBJ whole genome shotgun (WGS) entry which is preliminary data.</text>
</comment>
<dbReference type="AlphaFoldDB" id="A0A367QNG9"/>
<dbReference type="Gene3D" id="3.30.460.40">
    <property type="match status" value="1"/>
</dbReference>
<gene>
    <name evidence="1" type="ORF">A6770_27635</name>
</gene>
<dbReference type="Proteomes" id="UP000252107">
    <property type="component" value="Unassembled WGS sequence"/>
</dbReference>
<organism evidence="1 2">
    <name type="scientific">Nostoc minutum NIES-26</name>
    <dbReference type="NCBI Taxonomy" id="1844469"/>
    <lineage>
        <taxon>Bacteria</taxon>
        <taxon>Bacillati</taxon>
        <taxon>Cyanobacteriota</taxon>
        <taxon>Cyanophyceae</taxon>
        <taxon>Nostocales</taxon>
        <taxon>Nostocaceae</taxon>
        <taxon>Nostoc</taxon>
    </lineage>
</organism>
<reference evidence="1" key="1">
    <citation type="submission" date="2016-04" db="EMBL/GenBank/DDBJ databases">
        <authorList>
            <person name="Tabuchi Yagui T.R."/>
        </authorList>
    </citation>
    <scope>NUCLEOTIDE SEQUENCE [LARGE SCALE GENOMIC DNA]</scope>
    <source>
        <strain evidence="1">NIES-26</strain>
    </source>
</reference>
<dbReference type="EMBL" id="LXQD01000314">
    <property type="protein sequence ID" value="RCJ25509.1"/>
    <property type="molecule type" value="Genomic_DNA"/>
</dbReference>
<name>A0A367QNG9_9NOSO</name>
<evidence type="ECO:0000313" key="1">
    <source>
        <dbReference type="EMBL" id="RCJ25509.1"/>
    </source>
</evidence>
<dbReference type="Pfam" id="PF14907">
    <property type="entry name" value="NTP_transf_5"/>
    <property type="match status" value="1"/>
</dbReference>
<accession>A0A367QNG9</accession>
<keyword evidence="2" id="KW-1185">Reference proteome</keyword>
<sequence>MNKVFLEKEIQYQNTDIRPEIQLLLCCTRTFINEKNRKRIKILIQEDIDWKYLLEIAYWHRVLPLLFFNLSKTCPQFVPKDVLNYLQRYYFANTQRSLFKSSKLVKILNIFEENAIPVIPFKGPVLAAATYGDIARRTFGDLDLLVHRKDFLKTKEILMAQGFEPYADSNEKEAAYLKSLTIQEQNAYLRSHWELHLKNPKEQITLDVHQGILSKQFSATYNTEWIWEDTKVISFADKQILSFSAENLIIILCSQGGKDCWRSLNRICDLAEAIRAHSEVNWEKLWEGATKLRMRRMLLLGLSLAHELLDAEVPETIIQKIADEPVVKSLHSQIIMQFYYPTADSLPNSQLKIALFHLKLIEYPWDKTYYCYEHIVVPTIADRSFVHLPKFLSFLYYLIRPIRLMTAHIIK</sequence>